<feature type="compositionally biased region" description="Pro residues" evidence="2">
    <location>
        <begin position="307"/>
        <end position="322"/>
    </location>
</feature>
<gene>
    <name evidence="5" type="ORF">CUNI_LOCUS13905</name>
</gene>
<dbReference type="AlphaFoldDB" id="A0A8S3ZG12"/>
<dbReference type="InterPro" id="IPR013783">
    <property type="entry name" value="Ig-like_fold"/>
</dbReference>
<feature type="compositionally biased region" description="Acidic residues" evidence="2">
    <location>
        <begin position="331"/>
        <end position="351"/>
    </location>
</feature>
<keyword evidence="6" id="KW-1185">Reference proteome</keyword>
<dbReference type="InterPro" id="IPR007110">
    <property type="entry name" value="Ig-like_dom"/>
</dbReference>
<dbReference type="Pfam" id="PF08205">
    <property type="entry name" value="C2-set_2"/>
    <property type="match status" value="1"/>
</dbReference>
<dbReference type="InterPro" id="IPR036179">
    <property type="entry name" value="Ig-like_dom_sf"/>
</dbReference>
<feature type="region of interest" description="Disordered" evidence="2">
    <location>
        <begin position="306"/>
        <end position="358"/>
    </location>
</feature>
<proteinExistence type="predicted"/>
<dbReference type="SUPFAM" id="SSF48726">
    <property type="entry name" value="Immunoglobulin"/>
    <property type="match status" value="1"/>
</dbReference>
<name>A0A8S3ZG12_9EUPU</name>
<keyword evidence="3" id="KW-0812">Transmembrane</keyword>
<keyword evidence="1" id="KW-1015">Disulfide bond</keyword>
<keyword evidence="3" id="KW-0472">Membrane</keyword>
<evidence type="ECO:0000313" key="6">
    <source>
        <dbReference type="Proteomes" id="UP000678393"/>
    </source>
</evidence>
<protein>
    <recommendedName>
        <fullName evidence="4">Ig-like domain-containing protein</fullName>
    </recommendedName>
</protein>
<dbReference type="PROSITE" id="PS50835">
    <property type="entry name" value="IG_LIKE"/>
    <property type="match status" value="1"/>
</dbReference>
<dbReference type="Gene3D" id="2.60.40.10">
    <property type="entry name" value="Immunoglobulins"/>
    <property type="match status" value="1"/>
</dbReference>
<dbReference type="EMBL" id="CAJHNH020003018">
    <property type="protein sequence ID" value="CAG5128347.1"/>
    <property type="molecule type" value="Genomic_DNA"/>
</dbReference>
<feature type="transmembrane region" description="Helical" evidence="3">
    <location>
        <begin position="277"/>
        <end position="298"/>
    </location>
</feature>
<evidence type="ECO:0000256" key="3">
    <source>
        <dbReference type="SAM" id="Phobius"/>
    </source>
</evidence>
<feature type="non-terminal residue" evidence="5">
    <location>
        <position position="358"/>
    </location>
</feature>
<sequence>EVDCFQGWMNISGSGILGEETYISCSYLPVPHEVVSFLYIWPHSVMRGSEFYFMITEENVIYLGASHHDRLSVTVNRTSVVGTTSIAKTATMKIADLQCSDEQNYGCAFHYRAPREISVTTFMISERLIIKARPSPPVVTLETSNTQLQQENVHLSERSTVVARCKANVGRPERGSIGWRVVRQNVIENIAESDNRVATVSDVLSETINCTLEVEQTLTLTVTKQDLNVSIVCFVNNSDFPIKDITVSCRNGSSQLCGQTQAFSILFGEGQDGTSTLLMGGIVLVAGFLTAVLVDIIYHYVCKKKPPPAPPRKSAPAPPPKSPPKDKQEPPEEAGSEVYEEIESITEEEVNSEGGSVV</sequence>
<dbReference type="Proteomes" id="UP000678393">
    <property type="component" value="Unassembled WGS sequence"/>
</dbReference>
<evidence type="ECO:0000313" key="5">
    <source>
        <dbReference type="EMBL" id="CAG5128347.1"/>
    </source>
</evidence>
<dbReference type="InterPro" id="IPR013162">
    <property type="entry name" value="CD80_C2-set"/>
</dbReference>
<evidence type="ECO:0000256" key="1">
    <source>
        <dbReference type="ARBA" id="ARBA00023157"/>
    </source>
</evidence>
<accession>A0A8S3ZG12</accession>
<organism evidence="5 6">
    <name type="scientific">Candidula unifasciata</name>
    <dbReference type="NCBI Taxonomy" id="100452"/>
    <lineage>
        <taxon>Eukaryota</taxon>
        <taxon>Metazoa</taxon>
        <taxon>Spiralia</taxon>
        <taxon>Lophotrochozoa</taxon>
        <taxon>Mollusca</taxon>
        <taxon>Gastropoda</taxon>
        <taxon>Heterobranchia</taxon>
        <taxon>Euthyneura</taxon>
        <taxon>Panpulmonata</taxon>
        <taxon>Eupulmonata</taxon>
        <taxon>Stylommatophora</taxon>
        <taxon>Helicina</taxon>
        <taxon>Helicoidea</taxon>
        <taxon>Geomitridae</taxon>
        <taxon>Candidula</taxon>
    </lineage>
</organism>
<evidence type="ECO:0000259" key="4">
    <source>
        <dbReference type="PROSITE" id="PS50835"/>
    </source>
</evidence>
<reference evidence="5" key="1">
    <citation type="submission" date="2021-04" db="EMBL/GenBank/DDBJ databases">
        <authorList>
            <consortium name="Molecular Ecology Group"/>
        </authorList>
    </citation>
    <scope>NUCLEOTIDE SEQUENCE</scope>
</reference>
<evidence type="ECO:0000256" key="2">
    <source>
        <dbReference type="SAM" id="MobiDB-lite"/>
    </source>
</evidence>
<keyword evidence="3" id="KW-1133">Transmembrane helix</keyword>
<feature type="domain" description="Ig-like" evidence="4">
    <location>
        <begin position="136"/>
        <end position="248"/>
    </location>
</feature>
<comment type="caution">
    <text evidence="5">The sequence shown here is derived from an EMBL/GenBank/DDBJ whole genome shotgun (WGS) entry which is preliminary data.</text>
</comment>